<keyword evidence="2" id="KW-1185">Reference proteome</keyword>
<organism evidence="1 2">
    <name type="scientific">Pocillopora meandrina</name>
    <dbReference type="NCBI Taxonomy" id="46732"/>
    <lineage>
        <taxon>Eukaryota</taxon>
        <taxon>Metazoa</taxon>
        <taxon>Cnidaria</taxon>
        <taxon>Anthozoa</taxon>
        <taxon>Hexacorallia</taxon>
        <taxon>Scleractinia</taxon>
        <taxon>Astrocoeniina</taxon>
        <taxon>Pocilloporidae</taxon>
        <taxon>Pocillopora</taxon>
    </lineage>
</organism>
<gene>
    <name evidence="1" type="ORF">PMEA_00019043</name>
</gene>
<comment type="caution">
    <text evidence="1">The sequence shown here is derived from an EMBL/GenBank/DDBJ whole genome shotgun (WGS) entry which is preliminary data.</text>
</comment>
<feature type="non-terminal residue" evidence="1">
    <location>
        <position position="489"/>
    </location>
</feature>
<sequence>MDWLAYTGRVEDPENLEIVVLLADKKALGIAITSTPSVHFNKRINEFASAVKQGALPLKVDGHSVWVKSLASCSDKDCTSIQTLAFGWASQCDKWSGPAGTFECIQLSFYNNEYQWATCLTDTYIKQKSKQKYQCADQTRIYCWYQCMIEVHNKEYGSVTSDCSCTPSNPTSYPNTLTPTTLLPPECYSPPGDSCDWYRNCLERRYPCEATSNQYAIKYAEHFCKLYDENFAKFSLSGRNWVNGVRKCLQVSLVPLLRPWVDNPSCKEIRKRAFASHTPCYLNPGNGAPSVCDLDCSDYNQIFWTIKGSFVKVGTFWESLKGMWNISAKCGRFASIKKCFRKQKDSPVQVTKLKIKKFIPRSRRSTYNLPESDAQSRFADGVASAIASALKWNSDVMDWLAYVERVEAPDNMEIVVLLVDKKALGIAITSTPSFNLNETIQDFASAVQKGVLTLKVDGNNIWVKSLASCSDKACTSTQTLAMSDKPPNW</sequence>
<dbReference type="EMBL" id="CALNXJ010000033">
    <property type="protein sequence ID" value="CAH3139916.1"/>
    <property type="molecule type" value="Genomic_DNA"/>
</dbReference>
<evidence type="ECO:0000313" key="2">
    <source>
        <dbReference type="Proteomes" id="UP001159428"/>
    </source>
</evidence>
<name>A0AAU9X8G1_9CNID</name>
<protein>
    <submittedName>
        <fullName evidence="1">Uncharacterized protein</fullName>
    </submittedName>
</protein>
<reference evidence="1 2" key="1">
    <citation type="submission" date="2022-05" db="EMBL/GenBank/DDBJ databases">
        <authorList>
            <consortium name="Genoscope - CEA"/>
            <person name="William W."/>
        </authorList>
    </citation>
    <scope>NUCLEOTIDE SEQUENCE [LARGE SCALE GENOMIC DNA]</scope>
</reference>
<proteinExistence type="predicted"/>
<evidence type="ECO:0000313" key="1">
    <source>
        <dbReference type="EMBL" id="CAH3139916.1"/>
    </source>
</evidence>
<dbReference type="AlphaFoldDB" id="A0AAU9X8G1"/>
<dbReference type="Proteomes" id="UP001159428">
    <property type="component" value="Unassembled WGS sequence"/>
</dbReference>
<accession>A0AAU9X8G1</accession>